<sequence>MCGVGNELNGTLWCKRDYLYGREDRTTYIAELIVASGQRYLAITLLSAPNTRTLQALGAEPVQPIR</sequence>
<organism evidence="1 2">
    <name type="scientific">Aspergillus tanneri</name>
    <dbReference type="NCBI Taxonomy" id="1220188"/>
    <lineage>
        <taxon>Eukaryota</taxon>
        <taxon>Fungi</taxon>
        <taxon>Dikarya</taxon>
        <taxon>Ascomycota</taxon>
        <taxon>Pezizomycotina</taxon>
        <taxon>Eurotiomycetes</taxon>
        <taxon>Eurotiomycetidae</taxon>
        <taxon>Eurotiales</taxon>
        <taxon>Aspergillaceae</taxon>
        <taxon>Aspergillus</taxon>
        <taxon>Aspergillus subgen. Circumdati</taxon>
    </lineage>
</organism>
<evidence type="ECO:0000313" key="1">
    <source>
        <dbReference type="EMBL" id="THC88790.1"/>
    </source>
</evidence>
<dbReference type="Proteomes" id="UP000308092">
    <property type="component" value="Unassembled WGS sequence"/>
</dbReference>
<proteinExistence type="predicted"/>
<evidence type="ECO:0000313" key="2">
    <source>
        <dbReference type="Proteomes" id="UP000308092"/>
    </source>
</evidence>
<reference evidence="1 2" key="1">
    <citation type="submission" date="2019-03" db="EMBL/GenBank/DDBJ databases">
        <title>The genome sequence of a newly discovered highly antifungal drug resistant Aspergillus species, Aspergillus tanneri NIH 1004.</title>
        <authorList>
            <person name="Mounaud S."/>
            <person name="Singh I."/>
            <person name="Joardar V."/>
            <person name="Pakala S."/>
            <person name="Pakala S."/>
            <person name="Venepally P."/>
            <person name="Hoover J."/>
            <person name="Nierman W."/>
            <person name="Chung J."/>
            <person name="Losada L."/>
        </authorList>
    </citation>
    <scope>NUCLEOTIDE SEQUENCE [LARGE SCALE GENOMIC DNA]</scope>
    <source>
        <strain evidence="1 2">NIH1004</strain>
    </source>
</reference>
<dbReference type="EMBL" id="SOSA01000769">
    <property type="protein sequence ID" value="THC88790.1"/>
    <property type="molecule type" value="Genomic_DNA"/>
</dbReference>
<accession>A0A4S3J1Z1</accession>
<protein>
    <submittedName>
        <fullName evidence="1">Uncharacterized protein</fullName>
    </submittedName>
</protein>
<dbReference type="VEuPathDB" id="FungiDB:EYZ11_011769"/>
<gene>
    <name evidence="1" type="ORF">EYZ11_011769</name>
</gene>
<comment type="caution">
    <text evidence="1">The sequence shown here is derived from an EMBL/GenBank/DDBJ whole genome shotgun (WGS) entry which is preliminary data.</text>
</comment>
<keyword evidence="2" id="KW-1185">Reference proteome</keyword>
<dbReference type="AlphaFoldDB" id="A0A4S3J1Z1"/>
<name>A0A4S3J1Z1_9EURO</name>